<dbReference type="PANTHER" id="PTHR46825">
    <property type="entry name" value="D-ALANYL-D-ALANINE-CARBOXYPEPTIDASE/ENDOPEPTIDASE AMPH"/>
    <property type="match status" value="1"/>
</dbReference>
<sequence>MNKKQFGILIIFLLLIPKLATSQNIDSKVDSLYQLTSNQPGFSIAVFKANKIVLEKQYGIANLDYNIPITSETVFDIGSIAKQFTAAAILLLENEGKLSIKEPAYKYINNLSRYKKGDPSIEQLLNQTSGIPEVDPYFYLADLSFNDLLTQPRVSNIIVNLKELNFKPGEYFEYTNANYILLANIIEKVSKKSFAEFLQEHIFTPLKMENTIKKNRTYDIIKNRAIGYIEDEEAYYKMDLPATIYNGDGQILTTPRDMFKWHQGIQNATIGKPDLWKKMHTKAKLNDGTTINYGLGVEFETHNGYSALGFDGMIMGGFVSKYLYFPELDIAFFSTQNTFEEDFEERFFQLVDLYIPNKKQVNTNQEIENIIIELPIDALKKYEGSYIFLGNEYEDIKTGIIQLKENHLVLTTSDGKEIGKLEPIGNQSFLMDGIIMEFDIQANNKQYRFYANESEKPWLFKELKPYKHTELELKELEGIYLNKSLQIAKEIKFEDDKLQFYYGKGAYNVEIEALSKDLFSIPNYSIQFIRNKSGKIISMKIMGLEFEKI</sequence>
<dbReference type="RefSeq" id="WP_068358847.1">
    <property type="nucleotide sequence ID" value="NZ_CP019337.1"/>
</dbReference>
<dbReference type="InterPro" id="IPR012338">
    <property type="entry name" value="Beta-lactam/transpept-like"/>
</dbReference>
<gene>
    <name evidence="3" type="ORF">LPB301_05610</name>
</gene>
<dbReference type="InterPro" id="IPR001466">
    <property type="entry name" value="Beta-lactam-related"/>
</dbReference>
<keyword evidence="1" id="KW-0732">Signal</keyword>
<dbReference type="SUPFAM" id="SSF56601">
    <property type="entry name" value="beta-lactamase/transpeptidase-like"/>
    <property type="match status" value="1"/>
</dbReference>
<dbReference type="Proteomes" id="UP000092612">
    <property type="component" value="Unassembled WGS sequence"/>
</dbReference>
<dbReference type="OrthoDB" id="9793489at2"/>
<evidence type="ECO:0000313" key="4">
    <source>
        <dbReference type="Proteomes" id="UP000092612"/>
    </source>
</evidence>
<dbReference type="KEGG" id="prn:BW723_14540"/>
<accession>A0A1B8U494</accession>
<dbReference type="Gene3D" id="3.40.710.10">
    <property type="entry name" value="DD-peptidase/beta-lactamase superfamily"/>
    <property type="match status" value="1"/>
</dbReference>
<feature type="signal peptide" evidence="1">
    <location>
        <begin position="1"/>
        <end position="22"/>
    </location>
</feature>
<feature type="chain" id="PRO_5008615963" description="Beta-lactamase-related domain-containing protein" evidence="1">
    <location>
        <begin position="23"/>
        <end position="549"/>
    </location>
</feature>
<evidence type="ECO:0000313" key="3">
    <source>
        <dbReference type="EMBL" id="OBY66677.1"/>
    </source>
</evidence>
<evidence type="ECO:0000259" key="2">
    <source>
        <dbReference type="Pfam" id="PF00144"/>
    </source>
</evidence>
<protein>
    <recommendedName>
        <fullName evidence="2">Beta-lactamase-related domain-containing protein</fullName>
    </recommendedName>
</protein>
<organism evidence="3 4">
    <name type="scientific">Polaribacter reichenbachii</name>
    <dbReference type="NCBI Taxonomy" id="996801"/>
    <lineage>
        <taxon>Bacteria</taxon>
        <taxon>Pseudomonadati</taxon>
        <taxon>Bacteroidota</taxon>
        <taxon>Flavobacteriia</taxon>
        <taxon>Flavobacteriales</taxon>
        <taxon>Flavobacteriaceae</taxon>
    </lineage>
</organism>
<reference evidence="4" key="1">
    <citation type="submission" date="2016-02" db="EMBL/GenBank/DDBJ databases">
        <title>Paenibacillus sp. LPB0068, isolated from Crassostrea gigas.</title>
        <authorList>
            <person name="Shin S.-K."/>
            <person name="Yi H."/>
        </authorList>
    </citation>
    <scope>NUCLEOTIDE SEQUENCE [LARGE SCALE GENOMIC DNA]</scope>
    <source>
        <strain evidence="4">KCTC 23969</strain>
    </source>
</reference>
<dbReference type="PANTHER" id="PTHR46825:SF9">
    <property type="entry name" value="BETA-LACTAMASE-RELATED DOMAIN-CONTAINING PROTEIN"/>
    <property type="match status" value="1"/>
</dbReference>
<dbReference type="STRING" id="996801.BW723_14540"/>
<dbReference type="Pfam" id="PF00144">
    <property type="entry name" value="Beta-lactamase"/>
    <property type="match status" value="1"/>
</dbReference>
<dbReference type="InterPro" id="IPR050491">
    <property type="entry name" value="AmpC-like"/>
</dbReference>
<name>A0A1B8U494_9FLAO</name>
<comment type="caution">
    <text evidence="3">The sequence shown here is derived from an EMBL/GenBank/DDBJ whole genome shotgun (WGS) entry which is preliminary data.</text>
</comment>
<feature type="domain" description="Beta-lactamase-related" evidence="2">
    <location>
        <begin position="38"/>
        <end position="345"/>
    </location>
</feature>
<proteinExistence type="predicted"/>
<dbReference type="AlphaFoldDB" id="A0A1B8U494"/>
<dbReference type="EMBL" id="LSFL01000012">
    <property type="protein sequence ID" value="OBY66677.1"/>
    <property type="molecule type" value="Genomic_DNA"/>
</dbReference>
<keyword evidence="4" id="KW-1185">Reference proteome</keyword>
<evidence type="ECO:0000256" key="1">
    <source>
        <dbReference type="SAM" id="SignalP"/>
    </source>
</evidence>